<dbReference type="EMBL" id="FNNZ01000016">
    <property type="protein sequence ID" value="SDX17748.1"/>
    <property type="molecule type" value="Genomic_DNA"/>
</dbReference>
<dbReference type="RefSeq" id="WP_175534663.1">
    <property type="nucleotide sequence ID" value="NZ_FNNZ01000016.1"/>
</dbReference>
<protein>
    <recommendedName>
        <fullName evidence="2">Antitoxin</fullName>
    </recommendedName>
</protein>
<evidence type="ECO:0000313" key="4">
    <source>
        <dbReference type="Proteomes" id="UP000198816"/>
    </source>
</evidence>
<keyword evidence="4" id="KW-1185">Reference proteome</keyword>
<dbReference type="InterPro" id="IPR036165">
    <property type="entry name" value="YefM-like_sf"/>
</dbReference>
<dbReference type="Proteomes" id="UP000198816">
    <property type="component" value="Unassembled WGS sequence"/>
</dbReference>
<organism evidence="3 4">
    <name type="scientific">Thiocapsa roseopersicina</name>
    <dbReference type="NCBI Taxonomy" id="1058"/>
    <lineage>
        <taxon>Bacteria</taxon>
        <taxon>Pseudomonadati</taxon>
        <taxon>Pseudomonadota</taxon>
        <taxon>Gammaproteobacteria</taxon>
        <taxon>Chromatiales</taxon>
        <taxon>Chromatiaceae</taxon>
        <taxon>Thiocapsa</taxon>
    </lineage>
</organism>
<dbReference type="SUPFAM" id="SSF143120">
    <property type="entry name" value="YefM-like"/>
    <property type="match status" value="1"/>
</dbReference>
<comment type="function">
    <text evidence="2">Antitoxin component of a type II toxin-antitoxin (TA) system.</text>
</comment>
<reference evidence="4" key="1">
    <citation type="submission" date="2016-10" db="EMBL/GenBank/DDBJ databases">
        <authorList>
            <person name="Varghese N."/>
            <person name="Submissions S."/>
        </authorList>
    </citation>
    <scope>NUCLEOTIDE SEQUENCE [LARGE SCALE GENOMIC DNA]</scope>
    <source>
        <strain evidence="4">DSM 217</strain>
    </source>
</reference>
<dbReference type="STRING" id="1058.SAMN05421783_11631"/>
<dbReference type="NCBIfam" id="TIGR01552">
    <property type="entry name" value="phd_fam"/>
    <property type="match status" value="1"/>
</dbReference>
<dbReference type="Pfam" id="PF02604">
    <property type="entry name" value="PhdYeFM_antitox"/>
    <property type="match status" value="1"/>
</dbReference>
<proteinExistence type="inferred from homology"/>
<evidence type="ECO:0000313" key="3">
    <source>
        <dbReference type="EMBL" id="SDX17748.1"/>
    </source>
</evidence>
<evidence type="ECO:0000256" key="1">
    <source>
        <dbReference type="ARBA" id="ARBA00009981"/>
    </source>
</evidence>
<dbReference type="InterPro" id="IPR006442">
    <property type="entry name" value="Antitoxin_Phd/YefM"/>
</dbReference>
<dbReference type="Gene3D" id="3.40.1620.10">
    <property type="entry name" value="YefM-like domain"/>
    <property type="match status" value="1"/>
</dbReference>
<evidence type="ECO:0000256" key="2">
    <source>
        <dbReference type="RuleBase" id="RU362080"/>
    </source>
</evidence>
<name>A0A1H2ZLB1_THIRO</name>
<accession>A0A1H2ZLB1</accession>
<sequence>MQPISVSESIVPVGEFKTQIARHLKRLVDGAGPLVITQNGRAAGVVLSPAEYDRMCDRERFFESLLAGAGDADAGRVIDIATLRERLAERRAGRSIA</sequence>
<comment type="similarity">
    <text evidence="1 2">Belongs to the phD/YefM antitoxin family.</text>
</comment>
<gene>
    <name evidence="3" type="ORF">SAMN05421783_11631</name>
</gene>
<dbReference type="AlphaFoldDB" id="A0A1H2ZLB1"/>